<dbReference type="SUPFAM" id="SSF56112">
    <property type="entry name" value="Protein kinase-like (PK-like)"/>
    <property type="match status" value="1"/>
</dbReference>
<organism evidence="2 3">
    <name type="scientific">Gordonia jacobaea</name>
    <dbReference type="NCBI Taxonomy" id="122202"/>
    <lineage>
        <taxon>Bacteria</taxon>
        <taxon>Bacillati</taxon>
        <taxon>Actinomycetota</taxon>
        <taxon>Actinomycetes</taxon>
        <taxon>Mycobacteriales</taxon>
        <taxon>Gordoniaceae</taxon>
        <taxon>Gordonia</taxon>
    </lineage>
</organism>
<evidence type="ECO:0000313" key="3">
    <source>
        <dbReference type="Proteomes" id="UP000037247"/>
    </source>
</evidence>
<proteinExistence type="predicted"/>
<dbReference type="RefSeq" id="WP_049698764.1">
    <property type="nucleotide sequence ID" value="NZ_LDTZ01000016.1"/>
</dbReference>
<dbReference type="InterPro" id="IPR052961">
    <property type="entry name" value="Oxido-Kinase-like_Enzymes"/>
</dbReference>
<keyword evidence="3" id="KW-1185">Reference proteome</keyword>
<dbReference type="EMBL" id="LDTZ01000016">
    <property type="protein sequence ID" value="KNA91435.1"/>
    <property type="molecule type" value="Genomic_DNA"/>
</dbReference>
<dbReference type="Proteomes" id="UP000037247">
    <property type="component" value="Unassembled WGS sequence"/>
</dbReference>
<reference evidence="2 3" key="1">
    <citation type="submission" date="2015-05" db="EMBL/GenBank/DDBJ databases">
        <title>Draft genome sequence of the bacterium Gordonia jacobaea a new member of the Gordonia genus.</title>
        <authorList>
            <person name="Jimenez-Galisteo G."/>
            <person name="Dominguez A."/>
            <person name="Munoz E."/>
            <person name="Vinas M."/>
        </authorList>
    </citation>
    <scope>NUCLEOTIDE SEQUENCE [LARGE SCALE GENOMIC DNA]</scope>
    <source>
        <strain evidence="3">mv1</strain>
    </source>
</reference>
<dbReference type="InterPro" id="IPR015897">
    <property type="entry name" value="CHK_kinase-like"/>
</dbReference>
<sequence>MTTHLPAEIPTDISNVTPDWLTALLRARGYDDAQVVEVDATPVGTGQMASSFRLALRYATPCRLPDTMVAKLATGPAAQREFGSGAFRNEVRFYRELVSTFRVPTPAVFATICSDSGSEFVLLLEDIADGRQGDQIAGCSADEVRSVAVAAAGLHGPRWDDTTLLDDFPLPTPDDCDVMESLLDPMTDVFRSRFTLNAAQSSVVDWLVRDAGPWIRTPAEHFALIHGDLRADNVMLRGDGSLSILDWQTITTGNPLRDIAFLLATSLTPDDRRVHERRIVTDYHHALRAWGAALSTPGNQSSVLDYTFDDCWRDYVDNLIQAPLIIVFGAAAAQPTDRGDTMFSVMLERTAAAVADLDPERLR</sequence>
<feature type="domain" description="CHK kinase-like" evidence="1">
    <location>
        <begin position="122"/>
        <end position="293"/>
    </location>
</feature>
<gene>
    <name evidence="2" type="ORF">ABW18_09515</name>
</gene>
<evidence type="ECO:0000313" key="2">
    <source>
        <dbReference type="EMBL" id="KNA91435.1"/>
    </source>
</evidence>
<comment type="caution">
    <text evidence="2">The sequence shown here is derived from an EMBL/GenBank/DDBJ whole genome shotgun (WGS) entry which is preliminary data.</text>
</comment>
<dbReference type="SMART" id="SM00587">
    <property type="entry name" value="CHK"/>
    <property type="match status" value="1"/>
</dbReference>
<dbReference type="Pfam" id="PF01636">
    <property type="entry name" value="APH"/>
    <property type="match status" value="1"/>
</dbReference>
<accession>A0ABR5ICR8</accession>
<name>A0ABR5ICR8_9ACTN</name>
<protein>
    <recommendedName>
        <fullName evidence="1">CHK kinase-like domain-containing protein</fullName>
    </recommendedName>
</protein>
<dbReference type="PANTHER" id="PTHR23020:SF41">
    <property type="entry name" value="AMINOGLYCOSIDE PHOSPHOTRANSFERASE DOMAIN-CONTAINING PROTEIN"/>
    <property type="match status" value="1"/>
</dbReference>
<dbReference type="Gene3D" id="3.90.1200.10">
    <property type="match status" value="1"/>
</dbReference>
<dbReference type="InterPro" id="IPR002575">
    <property type="entry name" value="Aminoglycoside_PTrfase"/>
</dbReference>
<dbReference type="InterPro" id="IPR011009">
    <property type="entry name" value="Kinase-like_dom_sf"/>
</dbReference>
<dbReference type="PANTHER" id="PTHR23020">
    <property type="entry name" value="UNCHARACTERIZED NUCLEAR HORMONE RECEPTOR-RELATED"/>
    <property type="match status" value="1"/>
</dbReference>
<evidence type="ECO:0000259" key="1">
    <source>
        <dbReference type="SMART" id="SM00587"/>
    </source>
</evidence>